<feature type="region of interest" description="Disordered" evidence="1">
    <location>
        <begin position="60"/>
        <end position="83"/>
    </location>
</feature>
<dbReference type="AlphaFoldDB" id="A0A089XAP4"/>
<evidence type="ECO:0000313" key="3">
    <source>
        <dbReference type="Proteomes" id="UP000029482"/>
    </source>
</evidence>
<dbReference type="OrthoDB" id="4563074at2"/>
<evidence type="ECO:0000313" key="2">
    <source>
        <dbReference type="EMBL" id="AIS00309.1"/>
    </source>
</evidence>
<gene>
    <name evidence="2" type="ORF">SGLAU_21785</name>
</gene>
<sequence>MARTVIDLDEEIVEQAMRLYGVKTKAAAVRAAMEEGVKLRLRRELFDAMDDGEFEDVFAEIRSQTGPRNPDGTLKREGGASAA</sequence>
<evidence type="ECO:0008006" key="4">
    <source>
        <dbReference type="Google" id="ProtNLM"/>
    </source>
</evidence>
<dbReference type="Proteomes" id="UP000029482">
    <property type="component" value="Chromosome"/>
</dbReference>
<dbReference type="eggNOG" id="COG5450">
    <property type="taxonomic scope" value="Bacteria"/>
</dbReference>
<keyword evidence="3" id="KW-1185">Reference proteome</keyword>
<dbReference type="Pfam" id="PF09957">
    <property type="entry name" value="VapB_antitoxin"/>
    <property type="match status" value="1"/>
</dbReference>
<proteinExistence type="predicted"/>
<name>A0A089XAP4_STRGA</name>
<dbReference type="InterPro" id="IPR019239">
    <property type="entry name" value="VapB_antitoxin"/>
</dbReference>
<dbReference type="HOGENOM" id="CLU_179376_4_1_11"/>
<organism evidence="2 3">
    <name type="scientific">Streptomyces glaucescens</name>
    <dbReference type="NCBI Taxonomy" id="1907"/>
    <lineage>
        <taxon>Bacteria</taxon>
        <taxon>Bacillati</taxon>
        <taxon>Actinomycetota</taxon>
        <taxon>Actinomycetes</taxon>
        <taxon>Kitasatosporales</taxon>
        <taxon>Streptomycetaceae</taxon>
        <taxon>Streptomyces</taxon>
    </lineage>
</organism>
<dbReference type="EMBL" id="CP009438">
    <property type="protein sequence ID" value="AIS00309.1"/>
    <property type="molecule type" value="Genomic_DNA"/>
</dbReference>
<dbReference type="KEGG" id="sgu:SGLAU_21785"/>
<feature type="compositionally biased region" description="Basic and acidic residues" evidence="1">
    <location>
        <begin position="73"/>
        <end position="83"/>
    </location>
</feature>
<evidence type="ECO:0000256" key="1">
    <source>
        <dbReference type="SAM" id="MobiDB-lite"/>
    </source>
</evidence>
<accession>A0A089XAP4</accession>
<reference evidence="3" key="1">
    <citation type="journal article" date="2015" name="J. Biotechnol.">
        <title>Complete genome sequence of the actinobacterium Streptomyces glaucescens GLA.O (DSM 40922) consisting of a linear chromosome and one linear plasmid.</title>
        <authorList>
            <person name="Ortseifen V."/>
            <person name="Winkler A."/>
            <person name="Albersmeier A."/>
            <person name="Wendler S."/>
            <person name="Puhler A."/>
            <person name="Kalinowski J."/>
            <person name="Ruckert C."/>
        </authorList>
    </citation>
    <scope>NUCLEOTIDE SEQUENCE [LARGE SCALE GENOMIC DNA]</scope>
    <source>
        <strain evidence="3">DSM 40922 / GLA O</strain>
    </source>
</reference>
<dbReference type="RefSeq" id="WP_043503810.1">
    <property type="nucleotide sequence ID" value="NZ_CP009438.1"/>
</dbReference>
<protein>
    <recommendedName>
        <fullName evidence="4">Type II toxin-antitoxin system VapB family antitoxin</fullName>
    </recommendedName>
</protein>